<proteinExistence type="predicted"/>
<evidence type="ECO:0000259" key="2">
    <source>
        <dbReference type="Pfam" id="PF07811"/>
    </source>
</evidence>
<feature type="domain" description="TadE-like" evidence="2">
    <location>
        <begin position="33"/>
        <end position="75"/>
    </location>
</feature>
<dbReference type="RefSeq" id="WP_010273658.1">
    <property type="nucleotide sequence ID" value="NZ_JAVRET010000114.1"/>
</dbReference>
<accession>A0ABU2R9S8</accession>
<reference evidence="4" key="1">
    <citation type="submission" date="2023-07" db="EMBL/GenBank/DDBJ databases">
        <title>30 novel species of actinomycetes from the DSMZ collection.</title>
        <authorList>
            <person name="Nouioui I."/>
        </authorList>
    </citation>
    <scope>NUCLEOTIDE SEQUENCE [LARGE SCALE GENOMIC DNA]</scope>
    <source>
        <strain evidence="4">DSM 41979</strain>
    </source>
</reference>
<dbReference type="InterPro" id="IPR049790">
    <property type="entry name" value="Rv3655c/TadE"/>
</dbReference>
<keyword evidence="1" id="KW-0812">Transmembrane</keyword>
<gene>
    <name evidence="3" type="ORF">RM698_29425</name>
</gene>
<evidence type="ECO:0000256" key="1">
    <source>
        <dbReference type="SAM" id="Phobius"/>
    </source>
</evidence>
<keyword evidence="1" id="KW-1133">Transmembrane helix</keyword>
<name>A0ABU2R9S8_9ACTN</name>
<organism evidence="3 4">
    <name type="scientific">Streptomyces evansiae</name>
    <dbReference type="NCBI Taxonomy" id="3075535"/>
    <lineage>
        <taxon>Bacteria</taxon>
        <taxon>Bacillati</taxon>
        <taxon>Actinomycetota</taxon>
        <taxon>Actinomycetes</taxon>
        <taxon>Kitasatosporales</taxon>
        <taxon>Streptomycetaceae</taxon>
        <taxon>Streptomyces</taxon>
    </lineage>
</organism>
<dbReference type="Pfam" id="PF07811">
    <property type="entry name" value="TadE"/>
    <property type="match status" value="1"/>
</dbReference>
<dbReference type="InterPro" id="IPR012495">
    <property type="entry name" value="TadE-like_dom"/>
</dbReference>
<evidence type="ECO:0000313" key="3">
    <source>
        <dbReference type="EMBL" id="MDT0413152.1"/>
    </source>
</evidence>
<keyword evidence="1" id="KW-0472">Membrane</keyword>
<feature type="transmembrane region" description="Helical" evidence="1">
    <location>
        <begin position="41"/>
        <end position="61"/>
    </location>
</feature>
<dbReference type="NCBIfam" id="NF041390">
    <property type="entry name" value="TadE_Rv3655c"/>
    <property type="match status" value="1"/>
</dbReference>
<keyword evidence="4" id="KW-1185">Reference proteome</keyword>
<dbReference type="EMBL" id="JAVRET010000114">
    <property type="protein sequence ID" value="MDT0413152.1"/>
    <property type="molecule type" value="Genomic_DNA"/>
</dbReference>
<comment type="caution">
    <text evidence="3">The sequence shown here is derived from an EMBL/GenBank/DDBJ whole genome shotgun (WGS) entry which is preliminary data.</text>
</comment>
<dbReference type="Proteomes" id="UP001183610">
    <property type="component" value="Unassembled WGS sequence"/>
</dbReference>
<sequence>MGEGRGAGRCAVRAAARGRRSLGRFPARGGDEGTVTAESAVVLPLLVAVTLALVWALFAAAAQVRCVDAAAVGARSAARQDPDARTVATARQVAPDGARVRVEREGDLVRVTVTAEAPGPGGLGVRLGSSAVALAEEAVGAGELAS</sequence>
<protein>
    <submittedName>
        <fullName evidence="3">TadE family type IV pilus minor pilin</fullName>
    </submittedName>
</protein>
<evidence type="ECO:0000313" key="4">
    <source>
        <dbReference type="Proteomes" id="UP001183610"/>
    </source>
</evidence>